<keyword evidence="5" id="KW-0808">Transferase</keyword>
<dbReference type="NCBIfam" id="TIGR00726">
    <property type="entry name" value="peptidoglycan editing factor PgeF"/>
    <property type="match status" value="1"/>
</dbReference>
<evidence type="ECO:0000256" key="12">
    <source>
        <dbReference type="RuleBase" id="RU361274"/>
    </source>
</evidence>
<dbReference type="Gene3D" id="3.60.140.10">
    <property type="entry name" value="CNF1/YfiH-like putative cysteine hydrolases"/>
    <property type="match status" value="1"/>
</dbReference>
<organism evidence="13 14">
    <name type="scientific">Ornithinibacillus xuwenensis</name>
    <dbReference type="NCBI Taxonomy" id="3144668"/>
    <lineage>
        <taxon>Bacteria</taxon>
        <taxon>Bacillati</taxon>
        <taxon>Bacillota</taxon>
        <taxon>Bacilli</taxon>
        <taxon>Bacillales</taxon>
        <taxon>Bacillaceae</taxon>
        <taxon>Ornithinibacillus</taxon>
    </lineage>
</organism>
<comment type="function">
    <text evidence="3">Purine nucleoside enzyme that catalyzes the phosphorolysis of adenosine and inosine nucleosides, yielding D-ribose 1-phosphate and the respective free bases, adenine and hypoxanthine. Also catalyzes the phosphorolysis of S-methyl-5'-thioadenosine into adenine and S-methyl-5-thio-alpha-D-ribose 1-phosphate. Also has adenosine deaminase activity.</text>
</comment>
<dbReference type="InterPro" id="IPR011324">
    <property type="entry name" value="Cytotoxic_necrot_fac-like_cat"/>
</dbReference>
<comment type="caution">
    <text evidence="13">The sequence shown here is derived from an EMBL/GenBank/DDBJ whole genome shotgun (WGS) entry which is preliminary data.</text>
</comment>
<sequence length="269" mass="29919">MQEIFQYDDKSLLQLDKWQTINPGLRAGFTSRNGGVSQKPFFTNNLGLHVFDHKNDVILNRQGLSETVGIPLSNWVAGEQVHQTSIHIVEAGDAGKGSTSTDSAIKGVDGLITKEKGILCTAFFADCVPLFFFDPITEYIGIAHAGWKGTVGQIAEKMVKELRALGVNVEDLLVAIGPCISKEKYEVDEYVKERIPIKHCENVLTPIGNEHYLLDLKQLNVEILLQSGVIRNNIDITNFCTFSDDALFFSHRRDNGKTGRMLGYIGYTR</sequence>
<keyword evidence="14" id="KW-1185">Reference proteome</keyword>
<evidence type="ECO:0000256" key="3">
    <source>
        <dbReference type="ARBA" id="ARBA00003215"/>
    </source>
</evidence>
<comment type="similarity">
    <text evidence="4 12">Belongs to the purine nucleoside phosphorylase YfiH/LACC1 family.</text>
</comment>
<dbReference type="PANTHER" id="PTHR30616">
    <property type="entry name" value="UNCHARACTERIZED PROTEIN YFIH"/>
    <property type="match status" value="1"/>
</dbReference>
<name>A0ABU9XE42_9BACI</name>
<comment type="catalytic activity">
    <reaction evidence="11">
        <text>S-methyl-5'-thioadenosine + phosphate = 5-(methylsulfanyl)-alpha-D-ribose 1-phosphate + adenine</text>
        <dbReference type="Rhea" id="RHEA:11852"/>
        <dbReference type="ChEBI" id="CHEBI:16708"/>
        <dbReference type="ChEBI" id="CHEBI:17509"/>
        <dbReference type="ChEBI" id="CHEBI:43474"/>
        <dbReference type="ChEBI" id="CHEBI:58533"/>
        <dbReference type="EC" id="2.4.2.28"/>
    </reaction>
    <physiologicalReaction direction="left-to-right" evidence="11">
        <dbReference type="Rhea" id="RHEA:11853"/>
    </physiologicalReaction>
</comment>
<evidence type="ECO:0000256" key="2">
    <source>
        <dbReference type="ARBA" id="ARBA00001947"/>
    </source>
</evidence>
<protein>
    <recommendedName>
        <fullName evidence="12">Purine nucleoside phosphorylase</fullName>
    </recommendedName>
</protein>
<comment type="cofactor">
    <cofactor evidence="2">
        <name>Zn(2+)</name>
        <dbReference type="ChEBI" id="CHEBI:29105"/>
    </cofactor>
</comment>
<evidence type="ECO:0000256" key="8">
    <source>
        <dbReference type="ARBA" id="ARBA00022833"/>
    </source>
</evidence>
<comment type="catalytic activity">
    <reaction evidence="9">
        <text>adenosine + H2O + H(+) = inosine + NH4(+)</text>
        <dbReference type="Rhea" id="RHEA:24408"/>
        <dbReference type="ChEBI" id="CHEBI:15377"/>
        <dbReference type="ChEBI" id="CHEBI:15378"/>
        <dbReference type="ChEBI" id="CHEBI:16335"/>
        <dbReference type="ChEBI" id="CHEBI:17596"/>
        <dbReference type="ChEBI" id="CHEBI:28938"/>
        <dbReference type="EC" id="3.5.4.4"/>
    </reaction>
    <physiologicalReaction direction="left-to-right" evidence="9">
        <dbReference type="Rhea" id="RHEA:24409"/>
    </physiologicalReaction>
</comment>
<evidence type="ECO:0000313" key="13">
    <source>
        <dbReference type="EMBL" id="MEN2766530.1"/>
    </source>
</evidence>
<proteinExistence type="inferred from homology"/>
<dbReference type="PANTHER" id="PTHR30616:SF2">
    <property type="entry name" value="PURINE NUCLEOSIDE PHOSPHORYLASE LACC1"/>
    <property type="match status" value="1"/>
</dbReference>
<dbReference type="InterPro" id="IPR038371">
    <property type="entry name" value="Cu_polyphenol_OxRdtase_sf"/>
</dbReference>
<keyword evidence="7" id="KW-0378">Hydrolase</keyword>
<dbReference type="Proteomes" id="UP001444625">
    <property type="component" value="Unassembled WGS sequence"/>
</dbReference>
<dbReference type="Pfam" id="PF02578">
    <property type="entry name" value="Cu-oxidase_4"/>
    <property type="match status" value="1"/>
</dbReference>
<evidence type="ECO:0000313" key="14">
    <source>
        <dbReference type="Proteomes" id="UP001444625"/>
    </source>
</evidence>
<evidence type="ECO:0000256" key="5">
    <source>
        <dbReference type="ARBA" id="ARBA00022679"/>
    </source>
</evidence>
<evidence type="ECO:0000256" key="4">
    <source>
        <dbReference type="ARBA" id="ARBA00007353"/>
    </source>
</evidence>
<comment type="catalytic activity">
    <reaction evidence="10">
        <text>adenosine + phosphate = alpha-D-ribose 1-phosphate + adenine</text>
        <dbReference type="Rhea" id="RHEA:27642"/>
        <dbReference type="ChEBI" id="CHEBI:16335"/>
        <dbReference type="ChEBI" id="CHEBI:16708"/>
        <dbReference type="ChEBI" id="CHEBI:43474"/>
        <dbReference type="ChEBI" id="CHEBI:57720"/>
        <dbReference type="EC" id="2.4.2.1"/>
    </reaction>
    <physiologicalReaction direction="left-to-right" evidence="10">
        <dbReference type="Rhea" id="RHEA:27643"/>
    </physiologicalReaction>
</comment>
<evidence type="ECO:0000256" key="6">
    <source>
        <dbReference type="ARBA" id="ARBA00022723"/>
    </source>
</evidence>
<evidence type="ECO:0000256" key="11">
    <source>
        <dbReference type="ARBA" id="ARBA00049893"/>
    </source>
</evidence>
<reference evidence="13 14" key="1">
    <citation type="submission" date="2024-05" db="EMBL/GenBank/DDBJ databases">
        <authorList>
            <person name="Haq I."/>
            <person name="Ullah Z."/>
            <person name="Ahmad R."/>
            <person name="Li M."/>
            <person name="Tong Y."/>
        </authorList>
    </citation>
    <scope>NUCLEOTIDE SEQUENCE [LARGE SCALE GENOMIC DNA]</scope>
    <source>
        <strain evidence="13 14">16A2E</strain>
    </source>
</reference>
<dbReference type="SUPFAM" id="SSF64438">
    <property type="entry name" value="CNF1/YfiH-like putative cysteine hydrolases"/>
    <property type="match status" value="1"/>
</dbReference>
<evidence type="ECO:0000256" key="9">
    <source>
        <dbReference type="ARBA" id="ARBA00047989"/>
    </source>
</evidence>
<gene>
    <name evidence="13" type="primary">pgeF</name>
    <name evidence="13" type="ORF">ABC228_04965</name>
</gene>
<dbReference type="CDD" id="cd16833">
    <property type="entry name" value="YfiH"/>
    <property type="match status" value="1"/>
</dbReference>
<evidence type="ECO:0000256" key="7">
    <source>
        <dbReference type="ARBA" id="ARBA00022801"/>
    </source>
</evidence>
<evidence type="ECO:0000256" key="1">
    <source>
        <dbReference type="ARBA" id="ARBA00000553"/>
    </source>
</evidence>
<keyword evidence="6" id="KW-0479">Metal-binding</keyword>
<accession>A0ABU9XE42</accession>
<dbReference type="RefSeq" id="WP_345823976.1">
    <property type="nucleotide sequence ID" value="NZ_JBDIML010000001.1"/>
</dbReference>
<dbReference type="InterPro" id="IPR003730">
    <property type="entry name" value="Cu_polyphenol_OxRdtase"/>
</dbReference>
<evidence type="ECO:0000256" key="10">
    <source>
        <dbReference type="ARBA" id="ARBA00048968"/>
    </source>
</evidence>
<keyword evidence="8" id="KW-0862">Zinc</keyword>
<comment type="catalytic activity">
    <reaction evidence="1">
        <text>inosine + phosphate = alpha-D-ribose 1-phosphate + hypoxanthine</text>
        <dbReference type="Rhea" id="RHEA:27646"/>
        <dbReference type="ChEBI" id="CHEBI:17368"/>
        <dbReference type="ChEBI" id="CHEBI:17596"/>
        <dbReference type="ChEBI" id="CHEBI:43474"/>
        <dbReference type="ChEBI" id="CHEBI:57720"/>
        <dbReference type="EC" id="2.4.2.1"/>
    </reaction>
    <physiologicalReaction direction="left-to-right" evidence="1">
        <dbReference type="Rhea" id="RHEA:27647"/>
    </physiologicalReaction>
</comment>
<dbReference type="EMBL" id="JBDIML010000001">
    <property type="protein sequence ID" value="MEN2766530.1"/>
    <property type="molecule type" value="Genomic_DNA"/>
</dbReference>